<dbReference type="NCBIfam" id="TIGR01011">
    <property type="entry name" value="rpsB_bact"/>
    <property type="match status" value="1"/>
</dbReference>
<evidence type="ECO:0000256" key="3">
    <source>
        <dbReference type="ARBA" id="ARBA00023274"/>
    </source>
</evidence>
<evidence type="ECO:0000256" key="6">
    <source>
        <dbReference type="RuleBase" id="RU003631"/>
    </source>
</evidence>
<reference evidence="7 8" key="1">
    <citation type="journal article" date="2016" name="Nat. Commun.">
        <title>Thousands of microbial genomes shed light on interconnected biogeochemical processes in an aquifer system.</title>
        <authorList>
            <person name="Anantharaman K."/>
            <person name="Brown C.T."/>
            <person name="Hug L.A."/>
            <person name="Sharon I."/>
            <person name="Castelle C.J."/>
            <person name="Probst A.J."/>
            <person name="Thomas B.C."/>
            <person name="Singh A."/>
            <person name="Wilkins M.J."/>
            <person name="Karaoz U."/>
            <person name="Brodie E.L."/>
            <person name="Williams K.H."/>
            <person name="Hubbard S.S."/>
            <person name="Banfield J.F."/>
        </authorList>
    </citation>
    <scope>NUCLEOTIDE SEQUENCE [LARGE SCALE GENOMIC DNA]</scope>
</reference>
<dbReference type="PRINTS" id="PR00395">
    <property type="entry name" value="RIBOSOMALS2"/>
</dbReference>
<comment type="similarity">
    <text evidence="1 5 6">Belongs to the universal ribosomal protein uS2 family.</text>
</comment>
<dbReference type="InterPro" id="IPR018130">
    <property type="entry name" value="Ribosomal_uS2_CS"/>
</dbReference>
<evidence type="ECO:0000313" key="8">
    <source>
        <dbReference type="Proteomes" id="UP000176938"/>
    </source>
</evidence>
<dbReference type="HAMAP" id="MF_00291_B">
    <property type="entry name" value="Ribosomal_uS2_B"/>
    <property type="match status" value="1"/>
</dbReference>
<dbReference type="PROSITE" id="PS00962">
    <property type="entry name" value="RIBOSOMAL_S2_1"/>
    <property type="match status" value="1"/>
</dbReference>
<dbReference type="AlphaFoldDB" id="A0A1F4RE32"/>
<evidence type="ECO:0000313" key="7">
    <source>
        <dbReference type="EMBL" id="OGC06408.1"/>
    </source>
</evidence>
<dbReference type="Gene3D" id="1.10.287.610">
    <property type="entry name" value="Helix hairpin bin"/>
    <property type="match status" value="1"/>
</dbReference>
<gene>
    <name evidence="5" type="primary">rpsB</name>
    <name evidence="7" type="ORF">A3H38_01585</name>
</gene>
<protein>
    <recommendedName>
        <fullName evidence="4 5">Small ribosomal subunit protein uS2</fullName>
    </recommendedName>
</protein>
<dbReference type="FunFam" id="1.10.287.610:FF:000001">
    <property type="entry name" value="30S ribosomal protein S2"/>
    <property type="match status" value="1"/>
</dbReference>
<dbReference type="InterPro" id="IPR001865">
    <property type="entry name" value="Ribosomal_uS2"/>
</dbReference>
<dbReference type="InterPro" id="IPR005706">
    <property type="entry name" value="Ribosomal_uS2_bac/mit/plastid"/>
</dbReference>
<keyword evidence="2 5" id="KW-0689">Ribosomal protein</keyword>
<dbReference type="Gene3D" id="3.40.50.10490">
    <property type="entry name" value="Glucose-6-phosphate isomerase like protein, domain 1"/>
    <property type="match status" value="1"/>
</dbReference>
<name>A0A1F4RE32_UNCSA</name>
<dbReference type="SUPFAM" id="SSF52313">
    <property type="entry name" value="Ribosomal protein S2"/>
    <property type="match status" value="1"/>
</dbReference>
<dbReference type="Proteomes" id="UP000176938">
    <property type="component" value="Unassembled WGS sequence"/>
</dbReference>
<sequence length="277" mass="31185">MPVVTMRELLEAGVHFGHQSKRWDPKMKKYIFAARNDIHVIDLNKSIPLIERAYEFVKNAIIANGTILFIGTKKQAQEAVEEEAKRCGMFFVNQRWMGGTLTNFKTLKKNITRLNEIEKMKEDGTFDSLPKKEVILIEREHRKLVRGLGGIRQMTTLPTVVFIVDTKKEQTAVNEALKLGIPIVGIIDTNANPDEVDFPIPGNDDAIRSVKLLASIIAEAVIAGREISKPTEEKTEEIAVPLDTLEEAEAIEVEQIIEETVAPILIKDEPEEKRTGF</sequence>
<dbReference type="GO" id="GO:0006412">
    <property type="term" value="P:translation"/>
    <property type="evidence" value="ECO:0007669"/>
    <property type="project" value="UniProtKB-UniRule"/>
</dbReference>
<dbReference type="EMBL" id="METP01000020">
    <property type="protein sequence ID" value="OGC06408.1"/>
    <property type="molecule type" value="Genomic_DNA"/>
</dbReference>
<dbReference type="GO" id="GO:0003735">
    <property type="term" value="F:structural constituent of ribosome"/>
    <property type="evidence" value="ECO:0007669"/>
    <property type="project" value="InterPro"/>
</dbReference>
<accession>A0A1F4RE32</accession>
<evidence type="ECO:0000256" key="5">
    <source>
        <dbReference type="HAMAP-Rule" id="MF_00291"/>
    </source>
</evidence>
<evidence type="ECO:0000256" key="2">
    <source>
        <dbReference type="ARBA" id="ARBA00022980"/>
    </source>
</evidence>
<comment type="caution">
    <text evidence="7">The sequence shown here is derived from an EMBL/GenBank/DDBJ whole genome shotgun (WGS) entry which is preliminary data.</text>
</comment>
<dbReference type="CDD" id="cd01425">
    <property type="entry name" value="RPS2"/>
    <property type="match status" value="1"/>
</dbReference>
<evidence type="ECO:0000256" key="4">
    <source>
        <dbReference type="ARBA" id="ARBA00035256"/>
    </source>
</evidence>
<proteinExistence type="inferred from homology"/>
<dbReference type="PANTHER" id="PTHR12534:SF0">
    <property type="entry name" value="SMALL RIBOSOMAL SUBUNIT PROTEIN US2M"/>
    <property type="match status" value="1"/>
</dbReference>
<dbReference type="PANTHER" id="PTHR12534">
    <property type="entry name" value="30S RIBOSOMAL PROTEIN S2 PROKARYOTIC AND ORGANELLAR"/>
    <property type="match status" value="1"/>
</dbReference>
<dbReference type="PROSITE" id="PS00963">
    <property type="entry name" value="RIBOSOMAL_S2_2"/>
    <property type="match status" value="1"/>
</dbReference>
<keyword evidence="3 5" id="KW-0687">Ribonucleoprotein</keyword>
<organism evidence="7 8">
    <name type="scientific">candidate division WOR-1 bacterium RIFCSPLOWO2_02_FULL_46_20</name>
    <dbReference type="NCBI Taxonomy" id="1802567"/>
    <lineage>
        <taxon>Bacteria</taxon>
        <taxon>Bacillati</taxon>
        <taxon>Saganbacteria</taxon>
    </lineage>
</organism>
<dbReference type="InterPro" id="IPR023591">
    <property type="entry name" value="Ribosomal_uS2_flav_dom_sf"/>
</dbReference>
<dbReference type="Pfam" id="PF00318">
    <property type="entry name" value="Ribosomal_S2"/>
    <property type="match status" value="1"/>
</dbReference>
<evidence type="ECO:0000256" key="1">
    <source>
        <dbReference type="ARBA" id="ARBA00006242"/>
    </source>
</evidence>
<dbReference type="GO" id="GO:0022627">
    <property type="term" value="C:cytosolic small ribosomal subunit"/>
    <property type="evidence" value="ECO:0007669"/>
    <property type="project" value="TreeGrafter"/>
</dbReference>